<gene>
    <name evidence="2" type="ORF">GWK08_16675</name>
</gene>
<proteinExistence type="predicted"/>
<name>A0A6P0UNY9_9FLAO</name>
<feature type="transmembrane region" description="Helical" evidence="1">
    <location>
        <begin position="64"/>
        <end position="84"/>
    </location>
</feature>
<sequence length="149" mass="16721">MVIGKHLFGIIIKSNNLFKKYTKLTYQEKSMILYGISLITPIFFGSWLIGVFGLIFGIVGVFEFNPFLGLPWIANFLYFGNLIFRKINLKLKTGISFLTITFGLFTIGIRKVPVHEGGLNADVIVGIGFILWLSSFIILLIGQIKDGIK</sequence>
<keyword evidence="1" id="KW-1133">Transmembrane helix</keyword>
<keyword evidence="3" id="KW-1185">Reference proteome</keyword>
<evidence type="ECO:0000313" key="2">
    <source>
        <dbReference type="EMBL" id="NER15091.1"/>
    </source>
</evidence>
<evidence type="ECO:0000256" key="1">
    <source>
        <dbReference type="SAM" id="Phobius"/>
    </source>
</evidence>
<accession>A0A6P0UNY9</accession>
<keyword evidence="1" id="KW-0812">Transmembrane</keyword>
<comment type="caution">
    <text evidence="2">The sequence shown here is derived from an EMBL/GenBank/DDBJ whole genome shotgun (WGS) entry which is preliminary data.</text>
</comment>
<feature type="transmembrane region" description="Helical" evidence="1">
    <location>
        <begin position="32"/>
        <end position="58"/>
    </location>
</feature>
<reference evidence="2 3" key="1">
    <citation type="submission" date="2020-01" db="EMBL/GenBank/DDBJ databases">
        <title>Leptobacterium flavescens.</title>
        <authorList>
            <person name="Wang G."/>
        </authorList>
    </citation>
    <scope>NUCLEOTIDE SEQUENCE [LARGE SCALE GENOMIC DNA]</scope>
    <source>
        <strain evidence="2 3">KCTC 22160</strain>
    </source>
</reference>
<feature type="transmembrane region" description="Helical" evidence="1">
    <location>
        <begin position="91"/>
        <end position="109"/>
    </location>
</feature>
<protein>
    <submittedName>
        <fullName evidence="2">Uncharacterized protein</fullName>
    </submittedName>
</protein>
<organism evidence="2 3">
    <name type="scientific">Leptobacterium flavescens</name>
    <dbReference type="NCBI Taxonomy" id="472055"/>
    <lineage>
        <taxon>Bacteria</taxon>
        <taxon>Pseudomonadati</taxon>
        <taxon>Bacteroidota</taxon>
        <taxon>Flavobacteriia</taxon>
        <taxon>Flavobacteriales</taxon>
        <taxon>Flavobacteriaceae</taxon>
        <taxon>Leptobacterium</taxon>
    </lineage>
</organism>
<keyword evidence="1" id="KW-0472">Membrane</keyword>
<dbReference type="AlphaFoldDB" id="A0A6P0UNY9"/>
<evidence type="ECO:0000313" key="3">
    <source>
        <dbReference type="Proteomes" id="UP000468581"/>
    </source>
</evidence>
<dbReference type="EMBL" id="JAABOO010000004">
    <property type="protein sequence ID" value="NER15091.1"/>
    <property type="molecule type" value="Genomic_DNA"/>
</dbReference>
<dbReference type="Proteomes" id="UP000468581">
    <property type="component" value="Unassembled WGS sequence"/>
</dbReference>
<feature type="transmembrane region" description="Helical" evidence="1">
    <location>
        <begin position="121"/>
        <end position="141"/>
    </location>
</feature>
<dbReference type="RefSeq" id="WP_163608389.1">
    <property type="nucleotide sequence ID" value="NZ_JAABOO010000004.1"/>
</dbReference>